<name>A0A2T1E4W2_9CYAN</name>
<protein>
    <submittedName>
        <fullName evidence="2">Uncharacterized protein</fullName>
    </submittedName>
</protein>
<dbReference type="EMBL" id="PVWK01000084">
    <property type="protein sequence ID" value="PSB27768.1"/>
    <property type="molecule type" value="Genomic_DNA"/>
</dbReference>
<comment type="caution">
    <text evidence="2">The sequence shown here is derived from an EMBL/GenBank/DDBJ whole genome shotgun (WGS) entry which is preliminary data.</text>
</comment>
<dbReference type="RefSeq" id="WP_106257178.1">
    <property type="nucleotide sequence ID" value="NZ_CAWNSW010000089.1"/>
</dbReference>
<keyword evidence="3" id="KW-1185">Reference proteome</keyword>
<evidence type="ECO:0000313" key="2">
    <source>
        <dbReference type="EMBL" id="PSB27768.1"/>
    </source>
</evidence>
<sequence>MSLQRTHYETVLSKCCDALGAIALLKRYRPYLEMLPSMRRPDESLITIPLPIVKFRHSASHGGSSSTGSEALCLPCELALLMCDPEWKIKTGVEIFVFIHRPEEDFSDLLNRWRQTQVVLSRGYEWDLPLRYKHILNEGTDNTYPLFVVFEETPERIQRGLKGAFLPFVIQQASNIETEEASETTEPEVLSVDDADS</sequence>
<evidence type="ECO:0000313" key="3">
    <source>
        <dbReference type="Proteomes" id="UP000239576"/>
    </source>
</evidence>
<gene>
    <name evidence="2" type="ORF">C7B82_15385</name>
</gene>
<dbReference type="Proteomes" id="UP000239576">
    <property type="component" value="Unassembled WGS sequence"/>
</dbReference>
<reference evidence="3" key="1">
    <citation type="submission" date="2018-02" db="EMBL/GenBank/DDBJ databases">
        <authorList>
            <person name="Moore K."/>
            <person name="Momper L."/>
        </authorList>
    </citation>
    <scope>NUCLEOTIDE SEQUENCE [LARGE SCALE GENOMIC DNA]</scope>
    <source>
        <strain evidence="3">ULC18</strain>
    </source>
</reference>
<dbReference type="OrthoDB" id="467906at2"/>
<accession>A0A2T1E4W2</accession>
<feature type="region of interest" description="Disordered" evidence="1">
    <location>
        <begin position="177"/>
        <end position="197"/>
    </location>
</feature>
<evidence type="ECO:0000256" key="1">
    <source>
        <dbReference type="SAM" id="MobiDB-lite"/>
    </source>
</evidence>
<proteinExistence type="predicted"/>
<dbReference type="AlphaFoldDB" id="A0A2T1E4W2"/>
<organism evidence="2 3">
    <name type="scientific">Stenomitos frigidus ULC18</name>
    <dbReference type="NCBI Taxonomy" id="2107698"/>
    <lineage>
        <taxon>Bacteria</taxon>
        <taxon>Bacillati</taxon>
        <taxon>Cyanobacteriota</taxon>
        <taxon>Cyanophyceae</taxon>
        <taxon>Leptolyngbyales</taxon>
        <taxon>Leptolyngbyaceae</taxon>
        <taxon>Stenomitos</taxon>
    </lineage>
</organism>
<reference evidence="2 3" key="2">
    <citation type="submission" date="2018-03" db="EMBL/GenBank/DDBJ databases">
        <title>The ancient ancestry and fast evolution of plastids.</title>
        <authorList>
            <person name="Moore K.R."/>
            <person name="Magnabosco C."/>
            <person name="Momper L."/>
            <person name="Gold D.A."/>
            <person name="Bosak T."/>
            <person name="Fournier G.P."/>
        </authorList>
    </citation>
    <scope>NUCLEOTIDE SEQUENCE [LARGE SCALE GENOMIC DNA]</scope>
    <source>
        <strain evidence="2 3">ULC18</strain>
    </source>
</reference>